<dbReference type="AlphaFoldDB" id="A0A6J6ENM9"/>
<dbReference type="NCBIfam" id="TIGR03941">
    <property type="entry name" value="tRNA_deam_assoc"/>
    <property type="match status" value="1"/>
</dbReference>
<evidence type="ECO:0000313" key="1">
    <source>
        <dbReference type="EMBL" id="CAB4576955.1"/>
    </source>
</evidence>
<gene>
    <name evidence="1" type="ORF">UFOPK1747_00312</name>
</gene>
<accession>A0A6J6ENM9</accession>
<reference evidence="1" key="1">
    <citation type="submission" date="2020-05" db="EMBL/GenBank/DDBJ databases">
        <authorList>
            <person name="Chiriac C."/>
            <person name="Salcher M."/>
            <person name="Ghai R."/>
            <person name="Kavagutti S V."/>
        </authorList>
    </citation>
    <scope>NUCLEOTIDE SEQUENCE</scope>
</reference>
<name>A0A6J6ENM9_9ZZZZ</name>
<organism evidence="1">
    <name type="scientific">freshwater metagenome</name>
    <dbReference type="NCBI Taxonomy" id="449393"/>
    <lineage>
        <taxon>unclassified sequences</taxon>
        <taxon>metagenomes</taxon>
        <taxon>ecological metagenomes</taxon>
    </lineage>
</organism>
<sequence>MAVDFGLIGWHEDGRWTASGLVETRDIGLLIDSLKAQQTNGGAIAMIAIEDEFVIIARVLGDQMRMMISDVTYALDYDVASDLVEVLDLDFPEEEDEPAPAGDLDLLSDLGVGEMELLTILDDPELYPDEALEAIANRLGFGDQLNKLAEFNN</sequence>
<dbReference type="InterPro" id="IPR023869">
    <property type="entry name" value="tRNA_Adeno_NH3ase_assoc_put"/>
</dbReference>
<proteinExistence type="predicted"/>
<protein>
    <submittedName>
        <fullName evidence="1">Unannotated protein</fullName>
    </submittedName>
</protein>
<dbReference type="EMBL" id="CAEZTV010000027">
    <property type="protein sequence ID" value="CAB4576955.1"/>
    <property type="molecule type" value="Genomic_DNA"/>
</dbReference>